<dbReference type="PANTHER" id="PTHR46345">
    <property type="entry name" value="INVERTED FORMIN-2"/>
    <property type="match status" value="1"/>
</dbReference>
<dbReference type="PROSITE" id="PS51444">
    <property type="entry name" value="FH2"/>
    <property type="match status" value="1"/>
</dbReference>
<feature type="compositionally biased region" description="Low complexity" evidence="2">
    <location>
        <begin position="896"/>
        <end position="905"/>
    </location>
</feature>
<dbReference type="EMBL" id="VFJC01000038">
    <property type="protein sequence ID" value="KAB5515162.1"/>
    <property type="molecule type" value="Genomic_DNA"/>
</dbReference>
<feature type="compositionally biased region" description="Polar residues" evidence="2">
    <location>
        <begin position="706"/>
        <end position="716"/>
    </location>
</feature>
<dbReference type="SMART" id="SM00498">
    <property type="entry name" value="FH2"/>
    <property type="match status" value="1"/>
</dbReference>
<evidence type="ECO:0000313" key="5">
    <source>
        <dbReference type="Proteomes" id="UP000327468"/>
    </source>
</evidence>
<feature type="domain" description="FH2" evidence="3">
    <location>
        <begin position="41"/>
        <end position="439"/>
    </location>
</feature>
<dbReference type="InterPro" id="IPR042201">
    <property type="entry name" value="FH2_Formin_sf"/>
</dbReference>
<feature type="region of interest" description="Disordered" evidence="2">
    <location>
        <begin position="896"/>
        <end position="949"/>
    </location>
</feature>
<dbReference type="AlphaFoldDB" id="A0A5N5J8B5"/>
<feature type="region of interest" description="Disordered" evidence="2">
    <location>
        <begin position="813"/>
        <end position="842"/>
    </location>
</feature>
<feature type="region of interest" description="Disordered" evidence="2">
    <location>
        <begin position="738"/>
        <end position="788"/>
    </location>
</feature>
<feature type="compositionally biased region" description="Low complexity" evidence="2">
    <location>
        <begin position="764"/>
        <end position="781"/>
    </location>
</feature>
<name>A0A5N5J8B5_PANHP</name>
<evidence type="ECO:0000313" key="4">
    <source>
        <dbReference type="EMBL" id="KAB5515162.1"/>
    </source>
</evidence>
<organism evidence="4 5">
    <name type="scientific">Pangasianodon hypophthalmus</name>
    <name type="common">Striped catfish</name>
    <name type="synonym">Helicophagus hypophthalmus</name>
    <dbReference type="NCBI Taxonomy" id="310915"/>
    <lineage>
        <taxon>Eukaryota</taxon>
        <taxon>Metazoa</taxon>
        <taxon>Chordata</taxon>
        <taxon>Craniata</taxon>
        <taxon>Vertebrata</taxon>
        <taxon>Euteleostomi</taxon>
        <taxon>Actinopterygii</taxon>
        <taxon>Neopterygii</taxon>
        <taxon>Teleostei</taxon>
        <taxon>Ostariophysi</taxon>
        <taxon>Siluriformes</taxon>
        <taxon>Pangasiidae</taxon>
        <taxon>Pangasianodon</taxon>
    </lineage>
</organism>
<accession>A0A5N5J8B5</accession>
<reference evidence="4 5" key="1">
    <citation type="submission" date="2019-06" db="EMBL/GenBank/DDBJ databases">
        <title>A chromosome-scale genome assembly of the striped catfish, Pangasianodon hypophthalmus.</title>
        <authorList>
            <person name="Wen M."/>
            <person name="Zahm M."/>
            <person name="Roques C."/>
            <person name="Cabau C."/>
            <person name="Klopp C."/>
            <person name="Donnadieu C."/>
            <person name="Jouanno E."/>
            <person name="Avarre J.-C."/>
            <person name="Campet M."/>
            <person name="Ha T.T.T."/>
            <person name="Dugue R."/>
            <person name="Lampietro C."/>
            <person name="Louis A."/>
            <person name="Herpin A."/>
            <person name="Echchiki A."/>
            <person name="Berthelot C."/>
            <person name="Parey E."/>
            <person name="Roest-Crollius H."/>
            <person name="Braasch I."/>
            <person name="Postlethwait J."/>
            <person name="Bobe J."/>
            <person name="Montfort J."/>
            <person name="Bouchez O."/>
            <person name="Begum T."/>
            <person name="Schartl M."/>
            <person name="Guiguen Y."/>
        </authorList>
    </citation>
    <scope>NUCLEOTIDE SEQUENCE [LARGE SCALE GENOMIC DNA]</scope>
    <source>
        <strain evidence="4 5">Indonesia</strain>
        <tissue evidence="4">Blood</tissue>
    </source>
</reference>
<dbReference type="InterPro" id="IPR015425">
    <property type="entry name" value="FH2_Formin"/>
</dbReference>
<evidence type="ECO:0000259" key="3">
    <source>
        <dbReference type="PROSITE" id="PS51444"/>
    </source>
</evidence>
<keyword evidence="5" id="KW-1185">Reference proteome</keyword>
<evidence type="ECO:0000256" key="2">
    <source>
        <dbReference type="SAM" id="MobiDB-lite"/>
    </source>
</evidence>
<keyword evidence="1" id="KW-0175">Coiled coil</keyword>
<feature type="region of interest" description="Disordered" evidence="2">
    <location>
        <begin position="488"/>
        <end position="528"/>
    </location>
</feature>
<proteinExistence type="predicted"/>
<feature type="compositionally biased region" description="Low complexity" evidence="2">
    <location>
        <begin position="688"/>
        <end position="702"/>
    </location>
</feature>
<feature type="region of interest" description="Disordered" evidence="2">
    <location>
        <begin position="552"/>
        <end position="572"/>
    </location>
</feature>
<feature type="compositionally biased region" description="Polar residues" evidence="2">
    <location>
        <begin position="825"/>
        <end position="842"/>
    </location>
</feature>
<dbReference type="Gene3D" id="1.20.58.2220">
    <property type="entry name" value="Formin, FH2 domain"/>
    <property type="match status" value="1"/>
</dbReference>
<gene>
    <name evidence="4" type="ORF">PHYPO_G00250600</name>
</gene>
<dbReference type="PANTHER" id="PTHR46345:SF11">
    <property type="entry name" value="FORMIN-J-LIKE"/>
    <property type="match status" value="1"/>
</dbReference>
<evidence type="ECO:0000256" key="1">
    <source>
        <dbReference type="SAM" id="Coils"/>
    </source>
</evidence>
<feature type="region of interest" description="Disordered" evidence="2">
    <location>
        <begin position="688"/>
        <end position="722"/>
    </location>
</feature>
<protein>
    <recommendedName>
        <fullName evidence="3">FH2 domain-containing protein</fullName>
    </recommendedName>
</protein>
<dbReference type="SUPFAM" id="SSF101447">
    <property type="entry name" value="Formin homology 2 domain (FH2 domain)"/>
    <property type="match status" value="1"/>
</dbReference>
<feature type="compositionally biased region" description="Polar residues" evidence="2">
    <location>
        <begin position="738"/>
        <end position="757"/>
    </location>
</feature>
<dbReference type="Proteomes" id="UP000327468">
    <property type="component" value="Unassembled WGS sequence"/>
</dbReference>
<dbReference type="Pfam" id="PF02181">
    <property type="entry name" value="FH2"/>
    <property type="match status" value="1"/>
</dbReference>
<feature type="coiled-coil region" evidence="1">
    <location>
        <begin position="327"/>
        <end position="354"/>
    </location>
</feature>
<comment type="caution">
    <text evidence="4">The sequence shown here is derived from an EMBL/GenBank/DDBJ whole genome shotgun (WGS) entry which is preliminary data.</text>
</comment>
<feature type="compositionally biased region" description="Polar residues" evidence="2">
    <location>
        <begin position="906"/>
        <end position="922"/>
    </location>
</feature>
<feature type="compositionally biased region" description="Polar residues" evidence="2">
    <location>
        <begin position="500"/>
        <end position="521"/>
    </location>
</feature>
<sequence length="962" mass="107200">MSHISAANTEQDYKEGGEVISVFDHDTIVTPPPPAPPPPLPVGNIQRRQRIRSFYWKPIPEERIHQRGAPNLWTLAKHSDKHKFHIDIQTIEDLFGHNDRNTVATASNKTSRVYSSLSEQKKEISILDPKRSMNVAIFLKCFKKSIQSVIDDIVHGNSEEFGAERLRELNKLLPDTHEVEKLHSYKGDKTHLNTVDSFMYQLTLLPRFELRVEAMLLKEEFSALCSSLKQDVLIIHAAIRELLSCVELHSVLHLVLEAGNIINTGGYGGNAVGFKLSSLLSLAETKSNKPGMNLLHFVALEAQKKDDQLLKFPEKLQYVESAARVSVDSLDVELDNLNRRIKNLQQNIQSDTQLLQQLHTFLQCAAVSLKEVSVCHSLLKTEGDEMIDFFCEDRETFKLDECFYIFYHFCSKFTKAVQENVERAMRAESQLKRLKVGEEKGPSWAGQLWVGGVLRPRCSSEIDVRAAVKWEGLMELLNAQPPSSHNFLGGFGLHRPRQRLSGSNMNIKDTHTPSDTQSPSDTHSHSARMAVQVETHTLIPGLQNSPFKTLFHGHHGNDPTEISSSDVTNDEEFPHHDTDIKQLDRNRHMAMTSDPAQARLEVDGELVLRVESEVGLEVESDVGLGVEPEVVLRADSDVGRGAGSDVILGVELDKGRTLDLMNKHYDIRNEEGNSNIILEHQLIISPAAAETSTTASPSSQSELKTNRNSTESTNQDLDCKSTHHFLGSKEREKKRIQAVNSENTISPNNATSKSVNSFRKMPLKKSIVSPESSSSSSSPKLRPLHPVRTLTHTEKQSMRKVISVSSTKPHPIARTQSLKVPPPSTATSVHPSPTPKVSSIQKSLVRKPMIHQKSAPKEKICRSTQRILAMPTQESHTHTQKATPHFACSTVASTTRSAVTTSNTSLSQKDVSTTTKASSPTRTVPRRASELSLPSRTGSTDLPLPRGHITNFKVKPVRPAWR</sequence>